<dbReference type="RefSeq" id="WP_023552862.1">
    <property type="nucleotide sequence ID" value="NZ_CM002285.1"/>
</dbReference>
<dbReference type="Proteomes" id="UP000017984">
    <property type="component" value="Chromosome"/>
</dbReference>
<dbReference type="InterPro" id="IPR041522">
    <property type="entry name" value="CdaR_GGDEF"/>
</dbReference>
<protein>
    <recommendedName>
        <fullName evidence="6">PucR C-terminal helix-turn-helix domain-containing protein</fullName>
    </recommendedName>
</protein>
<sequence>WSAASHLAATRQGLAAARDGGTVLLLPLAVDDSATDLARRTARQLGTAVHQPVTVGASAPVTGLTTHPETVAAAYAEGRRCLDALRLLNRAGDGAAAEDFGFLGLLLAGERDVGGFVDRTIGPVVTYDERRGTELLRTLDAYFACGMSPARTKDALHVHVNTVAQRLERVGRLLGEDWQTPARALEIQLALRLHRLASPDRR</sequence>
<dbReference type="Gene3D" id="1.10.10.2840">
    <property type="entry name" value="PucR C-terminal helix-turn-helix domain"/>
    <property type="match status" value="1"/>
</dbReference>
<evidence type="ECO:0000313" key="5">
    <source>
        <dbReference type="Proteomes" id="UP000017984"/>
    </source>
</evidence>
<organism evidence="4 5">
    <name type="scientific">Streptomyces roseochromogenus subsp. oscitans DS 12.976</name>
    <dbReference type="NCBI Taxonomy" id="1352936"/>
    <lineage>
        <taxon>Bacteria</taxon>
        <taxon>Bacillati</taxon>
        <taxon>Actinomycetota</taxon>
        <taxon>Actinomycetes</taxon>
        <taxon>Kitasatosporales</taxon>
        <taxon>Streptomycetaceae</taxon>
        <taxon>Streptomyces</taxon>
    </lineage>
</organism>
<name>V6JJX3_STRRC</name>
<gene>
    <name evidence="4" type="ORF">M878_40165</name>
</gene>
<evidence type="ECO:0000259" key="3">
    <source>
        <dbReference type="Pfam" id="PF17853"/>
    </source>
</evidence>
<comment type="similarity">
    <text evidence="1">Belongs to the CdaR family.</text>
</comment>
<accession>V6JJX3</accession>
<comment type="caution">
    <text evidence="4">The sequence shown here is derived from an EMBL/GenBank/DDBJ whole genome shotgun (WGS) entry which is preliminary data.</text>
</comment>
<feature type="domain" description="PucR C-terminal helix-turn-helix" evidence="2">
    <location>
        <begin position="135"/>
        <end position="193"/>
    </location>
</feature>
<dbReference type="PANTHER" id="PTHR33744">
    <property type="entry name" value="CARBOHYDRATE DIACID REGULATOR"/>
    <property type="match status" value="1"/>
</dbReference>
<dbReference type="STRING" id="1352936.M878_40165"/>
<dbReference type="InterPro" id="IPR051448">
    <property type="entry name" value="CdaR-like_regulators"/>
</dbReference>
<dbReference type="PATRIC" id="fig|1352936.5.peg.8314"/>
<feature type="non-terminal residue" evidence="4">
    <location>
        <position position="1"/>
    </location>
</feature>
<feature type="domain" description="CdaR GGDEF-like" evidence="3">
    <location>
        <begin position="8"/>
        <end position="83"/>
    </location>
</feature>
<dbReference type="AlphaFoldDB" id="V6JJX3"/>
<dbReference type="InterPro" id="IPR025736">
    <property type="entry name" value="PucR_C-HTH_dom"/>
</dbReference>
<dbReference type="Pfam" id="PF13556">
    <property type="entry name" value="HTH_30"/>
    <property type="match status" value="1"/>
</dbReference>
<dbReference type="InterPro" id="IPR042070">
    <property type="entry name" value="PucR_C-HTH_sf"/>
</dbReference>
<dbReference type="EMBL" id="AWQX01000360">
    <property type="protein sequence ID" value="EST20028.1"/>
    <property type="molecule type" value="Genomic_DNA"/>
</dbReference>
<proteinExistence type="inferred from homology"/>
<evidence type="ECO:0000256" key="1">
    <source>
        <dbReference type="ARBA" id="ARBA00006754"/>
    </source>
</evidence>
<keyword evidence="5" id="KW-1185">Reference proteome</keyword>
<dbReference type="Pfam" id="PF17853">
    <property type="entry name" value="GGDEF_2"/>
    <property type="match status" value="1"/>
</dbReference>
<evidence type="ECO:0000259" key="2">
    <source>
        <dbReference type="Pfam" id="PF13556"/>
    </source>
</evidence>
<dbReference type="HOGENOM" id="CLU_1351532_0_0_11"/>
<reference evidence="4 5" key="1">
    <citation type="journal article" date="2014" name="Genome Announc.">
        <title>Draft Genome Sequence of Streptomyces roseochromogenes subsp. oscitans DS 12.976, Producer of the Aminocoumarin Antibiotic Clorobiocin.</title>
        <authorList>
            <person name="Ruckert C."/>
            <person name="Kalinowski J."/>
            <person name="Heide L."/>
            <person name="Apel A.K."/>
        </authorList>
    </citation>
    <scope>NUCLEOTIDE SEQUENCE [LARGE SCALE GENOMIC DNA]</scope>
    <source>
        <strain evidence="4 5">DS 12.976</strain>
    </source>
</reference>
<evidence type="ECO:0008006" key="6">
    <source>
        <dbReference type="Google" id="ProtNLM"/>
    </source>
</evidence>
<evidence type="ECO:0000313" key="4">
    <source>
        <dbReference type="EMBL" id="EST20028.1"/>
    </source>
</evidence>
<dbReference type="PANTHER" id="PTHR33744:SF1">
    <property type="entry name" value="DNA-BINDING TRANSCRIPTIONAL ACTIVATOR ADER"/>
    <property type="match status" value="1"/>
</dbReference>